<feature type="compositionally biased region" description="Basic residues" evidence="1">
    <location>
        <begin position="107"/>
        <end position="116"/>
    </location>
</feature>
<proteinExistence type="predicted"/>
<name>A0ABQ7AL99_BRACR</name>
<dbReference type="EMBL" id="QGKV02002055">
    <property type="protein sequence ID" value="KAF3498472.1"/>
    <property type="molecule type" value="Genomic_DNA"/>
</dbReference>
<accession>A0ABQ7AL99</accession>
<evidence type="ECO:0000313" key="2">
    <source>
        <dbReference type="EMBL" id="KAF3498472.1"/>
    </source>
</evidence>
<evidence type="ECO:0000256" key="1">
    <source>
        <dbReference type="SAM" id="MobiDB-lite"/>
    </source>
</evidence>
<sequence>MHCHLRGVPAAYKSPKSQGVNYQNLADIYWEELHRLTGLSHHMFLLKLSTQEIDRVSENGYPCKPPSFRLRLHSLLMENSFLSAEEPPGRTRFPYWSATPENETKQQRRKKRNTSK</sequence>
<gene>
    <name evidence="2" type="ORF">DY000_02053777</name>
</gene>
<comment type="caution">
    <text evidence="2">The sequence shown here is derived from an EMBL/GenBank/DDBJ whole genome shotgun (WGS) entry which is preliminary data.</text>
</comment>
<keyword evidence="3" id="KW-1185">Reference proteome</keyword>
<dbReference type="Proteomes" id="UP000266723">
    <property type="component" value="Unassembled WGS sequence"/>
</dbReference>
<feature type="region of interest" description="Disordered" evidence="1">
    <location>
        <begin position="84"/>
        <end position="116"/>
    </location>
</feature>
<reference evidence="2 3" key="1">
    <citation type="journal article" date="2020" name="BMC Genomics">
        <title>Intraspecific diversification of the crop wild relative Brassica cretica Lam. using demographic model selection.</title>
        <authorList>
            <person name="Kioukis A."/>
            <person name="Michalopoulou V.A."/>
            <person name="Briers L."/>
            <person name="Pirintsos S."/>
            <person name="Studholme D.J."/>
            <person name="Pavlidis P."/>
            <person name="Sarris P.F."/>
        </authorList>
    </citation>
    <scope>NUCLEOTIDE SEQUENCE [LARGE SCALE GENOMIC DNA]</scope>
    <source>
        <strain evidence="3">cv. PFS-1207/04</strain>
    </source>
</reference>
<protein>
    <submittedName>
        <fullName evidence="2">Uncharacterized protein</fullName>
    </submittedName>
</protein>
<organism evidence="2 3">
    <name type="scientific">Brassica cretica</name>
    <name type="common">Mustard</name>
    <dbReference type="NCBI Taxonomy" id="69181"/>
    <lineage>
        <taxon>Eukaryota</taxon>
        <taxon>Viridiplantae</taxon>
        <taxon>Streptophyta</taxon>
        <taxon>Embryophyta</taxon>
        <taxon>Tracheophyta</taxon>
        <taxon>Spermatophyta</taxon>
        <taxon>Magnoliopsida</taxon>
        <taxon>eudicotyledons</taxon>
        <taxon>Gunneridae</taxon>
        <taxon>Pentapetalae</taxon>
        <taxon>rosids</taxon>
        <taxon>malvids</taxon>
        <taxon>Brassicales</taxon>
        <taxon>Brassicaceae</taxon>
        <taxon>Brassiceae</taxon>
        <taxon>Brassica</taxon>
    </lineage>
</organism>
<evidence type="ECO:0000313" key="3">
    <source>
        <dbReference type="Proteomes" id="UP000266723"/>
    </source>
</evidence>